<feature type="region of interest" description="Disordered" evidence="1">
    <location>
        <begin position="42"/>
        <end position="75"/>
    </location>
</feature>
<keyword evidence="4" id="KW-1185">Reference proteome</keyword>
<feature type="compositionally biased region" description="Low complexity" evidence="1">
    <location>
        <begin position="42"/>
        <end position="59"/>
    </location>
</feature>
<feature type="signal peptide" evidence="2">
    <location>
        <begin position="1"/>
        <end position="17"/>
    </location>
</feature>
<sequence>MAAMRGTTIRLTSTALAASVALSIAGCGSGDADIMPTAPATSAVGPAATPAAGTSRSPAVDAPTPEASGPGEPADPGQAWADARINLFLGGQGAHSFDAFMEGTRHREIKSWGTPEPGVLGVVVASGEWSGEDLTWLATDFMLHGGQETPELEEVVVSVEGAATVGRATRSDVPGLD</sequence>
<name>A0ABQ3GMZ9_9MICC</name>
<evidence type="ECO:0000256" key="1">
    <source>
        <dbReference type="SAM" id="MobiDB-lite"/>
    </source>
</evidence>
<gene>
    <name evidence="3" type="ORF">GCM10008096_28700</name>
</gene>
<reference evidence="4" key="1">
    <citation type="journal article" date="2019" name="Int. J. Syst. Evol. Microbiol.">
        <title>The Global Catalogue of Microorganisms (GCM) 10K type strain sequencing project: providing services to taxonomists for standard genome sequencing and annotation.</title>
        <authorList>
            <consortium name="The Broad Institute Genomics Platform"/>
            <consortium name="The Broad Institute Genome Sequencing Center for Infectious Disease"/>
            <person name="Wu L."/>
            <person name="Ma J."/>
        </authorList>
    </citation>
    <scope>NUCLEOTIDE SEQUENCE [LARGE SCALE GENOMIC DNA]</scope>
    <source>
        <strain evidence="4">KCTC 19466</strain>
    </source>
</reference>
<evidence type="ECO:0000313" key="3">
    <source>
        <dbReference type="EMBL" id="GHD12927.1"/>
    </source>
</evidence>
<organism evidence="3 4">
    <name type="scientific">Zhihengliuella salsuginis</name>
    <dbReference type="NCBI Taxonomy" id="578222"/>
    <lineage>
        <taxon>Bacteria</taxon>
        <taxon>Bacillati</taxon>
        <taxon>Actinomycetota</taxon>
        <taxon>Actinomycetes</taxon>
        <taxon>Micrococcales</taxon>
        <taxon>Micrococcaceae</taxon>
        <taxon>Zhihengliuella</taxon>
    </lineage>
</organism>
<comment type="caution">
    <text evidence="3">The sequence shown here is derived from an EMBL/GenBank/DDBJ whole genome shotgun (WGS) entry which is preliminary data.</text>
</comment>
<protein>
    <recommendedName>
        <fullName evidence="5">Lipoprotein</fullName>
    </recommendedName>
</protein>
<dbReference type="Proteomes" id="UP000642819">
    <property type="component" value="Unassembled WGS sequence"/>
</dbReference>
<keyword evidence="2" id="KW-0732">Signal</keyword>
<accession>A0ABQ3GMZ9</accession>
<evidence type="ECO:0008006" key="5">
    <source>
        <dbReference type="Google" id="ProtNLM"/>
    </source>
</evidence>
<dbReference type="PROSITE" id="PS51257">
    <property type="entry name" value="PROKAR_LIPOPROTEIN"/>
    <property type="match status" value="1"/>
</dbReference>
<dbReference type="EMBL" id="BMXK01000015">
    <property type="protein sequence ID" value="GHD12927.1"/>
    <property type="molecule type" value="Genomic_DNA"/>
</dbReference>
<evidence type="ECO:0000256" key="2">
    <source>
        <dbReference type="SAM" id="SignalP"/>
    </source>
</evidence>
<proteinExistence type="predicted"/>
<evidence type="ECO:0000313" key="4">
    <source>
        <dbReference type="Proteomes" id="UP000642819"/>
    </source>
</evidence>
<feature type="chain" id="PRO_5046455474" description="Lipoprotein" evidence="2">
    <location>
        <begin position="18"/>
        <end position="177"/>
    </location>
</feature>